<dbReference type="Proteomes" id="UP000705508">
    <property type="component" value="Unassembled WGS sequence"/>
</dbReference>
<evidence type="ECO:0000256" key="1">
    <source>
        <dbReference type="ARBA" id="ARBA00005901"/>
    </source>
</evidence>
<evidence type="ECO:0000313" key="8">
    <source>
        <dbReference type="Proteomes" id="UP000705508"/>
    </source>
</evidence>
<comment type="similarity">
    <text evidence="1">Belongs to the V-ATPase E subunit family.</text>
</comment>
<comment type="caution">
    <text evidence="7">The sequence shown here is derived from an EMBL/GenBank/DDBJ whole genome shotgun (WGS) entry which is preliminary data.</text>
</comment>
<dbReference type="GO" id="GO:0006754">
    <property type="term" value="P:ATP biosynthetic process"/>
    <property type="evidence" value="ECO:0007669"/>
    <property type="project" value="UniProtKB-KW"/>
</dbReference>
<dbReference type="RefSeq" id="WP_204906575.1">
    <property type="nucleotide sequence ID" value="NZ_JACJKS010000009.1"/>
</dbReference>
<evidence type="ECO:0000256" key="5">
    <source>
        <dbReference type="ARBA" id="ARBA00023310"/>
    </source>
</evidence>
<keyword evidence="5" id="KW-0066">ATP synthesis</keyword>
<evidence type="ECO:0000256" key="3">
    <source>
        <dbReference type="ARBA" id="ARBA00022781"/>
    </source>
</evidence>
<keyword evidence="3" id="KW-0375">Hydrogen ion transport</keyword>
<feature type="coiled-coil region" evidence="6">
    <location>
        <begin position="9"/>
        <end position="43"/>
    </location>
</feature>
<sequence>MTGLEKMRAQILEEAKTSAEAKIQDARGQAEQLLAQAKEEAGRMAGGILAKARSDADSLRDKTASAADLDRRTKILSAKQEMIAQVLAQAGQNVRQMDAPAYFELIAGMVEQYVLPQDGQIRFSPADMERMPAGFAERIKETARAKGGSLALEAGGPEVPDGFVLVYGGVEENCTLGAVFETKRDEMSDRVQKLLFPQA</sequence>
<evidence type="ECO:0000256" key="4">
    <source>
        <dbReference type="ARBA" id="ARBA00023065"/>
    </source>
</evidence>
<keyword evidence="6" id="KW-0175">Coiled coil</keyword>
<dbReference type="InterPro" id="IPR028987">
    <property type="entry name" value="ATP_synth_B-like_membr_sf"/>
</dbReference>
<dbReference type="AlphaFoldDB" id="A0A938XD75"/>
<dbReference type="GO" id="GO:0033178">
    <property type="term" value="C:proton-transporting two-sector ATPase complex, catalytic domain"/>
    <property type="evidence" value="ECO:0007669"/>
    <property type="project" value="InterPro"/>
</dbReference>
<dbReference type="GO" id="GO:0046961">
    <property type="term" value="F:proton-transporting ATPase activity, rotational mechanism"/>
    <property type="evidence" value="ECO:0007669"/>
    <property type="project" value="InterPro"/>
</dbReference>
<dbReference type="Gene3D" id="3.30.2320.30">
    <property type="entry name" value="ATP synthase, E subunit, C-terminal"/>
    <property type="match status" value="1"/>
</dbReference>
<dbReference type="EMBL" id="JACJKS010000009">
    <property type="protein sequence ID" value="MBM6948559.1"/>
    <property type="molecule type" value="Genomic_DNA"/>
</dbReference>
<dbReference type="SUPFAM" id="SSF81573">
    <property type="entry name" value="F1F0 ATP synthase subunit B, membrane domain"/>
    <property type="match status" value="1"/>
</dbReference>
<organism evidence="7 8">
    <name type="scientific">Mordavella massiliensis</name>
    <dbReference type="NCBI Taxonomy" id="1871024"/>
    <lineage>
        <taxon>Bacteria</taxon>
        <taxon>Bacillati</taxon>
        <taxon>Bacillota</taxon>
        <taxon>Clostridia</taxon>
        <taxon>Eubacteriales</taxon>
        <taxon>Clostridiaceae</taxon>
        <taxon>Mordavella</taxon>
    </lineage>
</organism>
<dbReference type="SUPFAM" id="SSF160527">
    <property type="entry name" value="V-type ATPase subunit E-like"/>
    <property type="match status" value="1"/>
</dbReference>
<dbReference type="CDD" id="cd06503">
    <property type="entry name" value="ATP-synt_Fo_b"/>
    <property type="match status" value="1"/>
</dbReference>
<proteinExistence type="inferred from homology"/>
<accession>A0A938XD75</accession>
<evidence type="ECO:0008006" key="9">
    <source>
        <dbReference type="Google" id="ProtNLM"/>
    </source>
</evidence>
<dbReference type="InterPro" id="IPR038495">
    <property type="entry name" value="ATPase_E_C"/>
</dbReference>
<protein>
    <recommendedName>
        <fullName evidence="9">V-type proton ATPase subunit E</fullName>
    </recommendedName>
</protein>
<dbReference type="InterPro" id="IPR002842">
    <property type="entry name" value="ATPase_V1_Esu"/>
</dbReference>
<evidence type="ECO:0000256" key="6">
    <source>
        <dbReference type="SAM" id="Coils"/>
    </source>
</evidence>
<reference evidence="7" key="1">
    <citation type="submission" date="2020-08" db="EMBL/GenBank/DDBJ databases">
        <authorList>
            <person name="Cejkova D."/>
            <person name="Kubasova T."/>
            <person name="Jahodarova E."/>
            <person name="Rychlik I."/>
        </authorList>
    </citation>
    <scope>NUCLEOTIDE SEQUENCE</scope>
    <source>
        <strain evidence="7">An582</strain>
    </source>
</reference>
<keyword evidence="2" id="KW-0813">Transport</keyword>
<evidence type="ECO:0000256" key="2">
    <source>
        <dbReference type="ARBA" id="ARBA00022448"/>
    </source>
</evidence>
<dbReference type="Gene3D" id="1.20.5.620">
    <property type="entry name" value="F1F0 ATP synthase subunit B, membrane domain"/>
    <property type="match status" value="1"/>
</dbReference>
<evidence type="ECO:0000313" key="7">
    <source>
        <dbReference type="EMBL" id="MBM6948559.1"/>
    </source>
</evidence>
<gene>
    <name evidence="7" type="ORF">H6A20_07790</name>
</gene>
<keyword evidence="4" id="KW-0406">Ion transport</keyword>
<name>A0A938XD75_9CLOT</name>
<reference evidence="7" key="2">
    <citation type="journal article" date="2021" name="Sci. Rep.">
        <title>The distribution of antibiotic resistance genes in chicken gut microbiota commensals.</title>
        <authorList>
            <person name="Juricova H."/>
            <person name="Matiasovicova J."/>
            <person name="Kubasova T."/>
            <person name="Cejkova D."/>
            <person name="Rychlik I."/>
        </authorList>
    </citation>
    <scope>NUCLEOTIDE SEQUENCE</scope>
    <source>
        <strain evidence="7">An582</strain>
    </source>
</reference>
<dbReference type="Pfam" id="PF01991">
    <property type="entry name" value="vATP-synt_E"/>
    <property type="match status" value="1"/>
</dbReference>